<evidence type="ECO:0000256" key="3">
    <source>
        <dbReference type="ARBA" id="ARBA00022840"/>
    </source>
</evidence>
<keyword evidence="2" id="KW-0378">Hydrolase</keyword>
<sequence>MTADAEIIVQQPGWLTTLQDLGRAGSEHLGVPVSGASDQYSAAVGNVLVGNARGATLIEIMATEFSATVTADLLIAVTGATADVRVSGHRAPMWAPLCVPAGSRITIRNVRNGIRTYLCVNGELETDRFLGSAAPDARMGFPQRLGAGQRVRLRTDYVDFVHPYAQQPLLRLPVRIPDRRRDSWVVDVTDGPETAAVGGIRELLESSEYTVTDRSNHVGLRLSGPVAHPEGLDEIISHGVPIGGVEIPHSDELIILGRARSLTAGYPIVAVVTSSSMSILGQAGPGQKLRIRWSSMEDAIATYRSQQADLDELEEAVQRVFDAVNLPHHTRVVQPTA</sequence>
<dbReference type="PANTHER" id="PTHR43309:SF3">
    <property type="entry name" value="5-OXOPROLINASE SUBUNIT C"/>
    <property type="match status" value="1"/>
</dbReference>
<evidence type="ECO:0000313" key="6">
    <source>
        <dbReference type="EMBL" id="SEE23055.1"/>
    </source>
</evidence>
<dbReference type="Proteomes" id="UP000183407">
    <property type="component" value="Unassembled WGS sequence"/>
</dbReference>
<dbReference type="Pfam" id="PF02626">
    <property type="entry name" value="CT_A_B"/>
    <property type="match status" value="1"/>
</dbReference>
<name>A0A1H5H5B0_RHOJO</name>
<dbReference type="InterPro" id="IPR052708">
    <property type="entry name" value="PxpC"/>
</dbReference>
<dbReference type="GO" id="GO:0005524">
    <property type="term" value="F:ATP binding"/>
    <property type="evidence" value="ECO:0007669"/>
    <property type="project" value="UniProtKB-KW"/>
</dbReference>
<dbReference type="InterPro" id="IPR029000">
    <property type="entry name" value="Cyclophilin-like_dom_sf"/>
</dbReference>
<evidence type="ECO:0000256" key="1">
    <source>
        <dbReference type="ARBA" id="ARBA00022741"/>
    </source>
</evidence>
<feature type="domain" description="Carboxyltransferase" evidence="5">
    <location>
        <begin position="28"/>
        <end position="309"/>
    </location>
</feature>
<evidence type="ECO:0000256" key="2">
    <source>
        <dbReference type="ARBA" id="ARBA00022801"/>
    </source>
</evidence>
<keyword evidence="4" id="KW-0175">Coiled coil</keyword>
<dbReference type="InterPro" id="IPR003778">
    <property type="entry name" value="CT_A_B"/>
</dbReference>
<evidence type="ECO:0000256" key="4">
    <source>
        <dbReference type="SAM" id="Coils"/>
    </source>
</evidence>
<protein>
    <submittedName>
        <fullName evidence="6">Biotin-dependent carboxylase uncharacterized domain-containing protein</fullName>
    </submittedName>
</protein>
<gene>
    <name evidence="6" type="ORF">SAMN04490220_7074</name>
</gene>
<dbReference type="EMBL" id="FNTL01000004">
    <property type="protein sequence ID" value="SEE23055.1"/>
    <property type="molecule type" value="Genomic_DNA"/>
</dbReference>
<dbReference type="GO" id="GO:0016787">
    <property type="term" value="F:hydrolase activity"/>
    <property type="evidence" value="ECO:0007669"/>
    <property type="project" value="UniProtKB-KW"/>
</dbReference>
<reference evidence="7" key="1">
    <citation type="submission" date="2016-10" db="EMBL/GenBank/DDBJ databases">
        <authorList>
            <person name="Varghese N."/>
        </authorList>
    </citation>
    <scope>NUCLEOTIDE SEQUENCE [LARGE SCALE GENOMIC DNA]</scope>
    <source>
        <strain evidence="7">DSM 44719</strain>
    </source>
</reference>
<dbReference type="OrthoDB" id="9768696at2"/>
<dbReference type="Gene3D" id="2.40.100.10">
    <property type="entry name" value="Cyclophilin-like"/>
    <property type="match status" value="1"/>
</dbReference>
<feature type="coiled-coil region" evidence="4">
    <location>
        <begin position="296"/>
        <end position="323"/>
    </location>
</feature>
<proteinExistence type="predicted"/>
<accession>A0A1H5H5B0</accession>
<keyword evidence="1" id="KW-0547">Nucleotide-binding</keyword>
<organism evidence="6 7">
    <name type="scientific">Rhodococcus jostii</name>
    <dbReference type="NCBI Taxonomy" id="132919"/>
    <lineage>
        <taxon>Bacteria</taxon>
        <taxon>Bacillati</taxon>
        <taxon>Actinomycetota</taxon>
        <taxon>Actinomycetes</taxon>
        <taxon>Mycobacteriales</taxon>
        <taxon>Nocardiaceae</taxon>
        <taxon>Rhodococcus</taxon>
    </lineage>
</organism>
<dbReference type="PANTHER" id="PTHR43309">
    <property type="entry name" value="5-OXOPROLINASE SUBUNIT C"/>
    <property type="match status" value="1"/>
</dbReference>
<dbReference type="RefSeq" id="WP_073359385.1">
    <property type="nucleotide sequence ID" value="NZ_FNTL01000004.1"/>
</dbReference>
<evidence type="ECO:0000313" key="7">
    <source>
        <dbReference type="Proteomes" id="UP000183407"/>
    </source>
</evidence>
<evidence type="ECO:0000259" key="5">
    <source>
        <dbReference type="SMART" id="SM00797"/>
    </source>
</evidence>
<keyword evidence="3" id="KW-0067">ATP-binding</keyword>
<dbReference type="SMART" id="SM00797">
    <property type="entry name" value="AHS2"/>
    <property type="match status" value="1"/>
</dbReference>
<dbReference type="AlphaFoldDB" id="A0A1H5H5B0"/>